<reference evidence="10 11" key="1">
    <citation type="journal article" date="2016" name="Nat. Commun.">
        <title>Thousands of microbial genomes shed light on interconnected biogeochemical processes in an aquifer system.</title>
        <authorList>
            <person name="Anantharaman K."/>
            <person name="Brown C.T."/>
            <person name="Hug L.A."/>
            <person name="Sharon I."/>
            <person name="Castelle C.J."/>
            <person name="Probst A.J."/>
            <person name="Thomas B.C."/>
            <person name="Singh A."/>
            <person name="Wilkins M.J."/>
            <person name="Karaoz U."/>
            <person name="Brodie E.L."/>
            <person name="Williams K.H."/>
            <person name="Hubbard S.S."/>
            <person name="Banfield J.F."/>
        </authorList>
    </citation>
    <scope>NUCLEOTIDE SEQUENCE [LARGE SCALE GENOMIC DNA]</scope>
</reference>
<keyword evidence="2" id="KW-1003">Cell membrane</keyword>
<protein>
    <recommendedName>
        <fullName evidence="12">Polysaccharide chain length determinant N-terminal domain-containing protein</fullName>
    </recommendedName>
</protein>
<comment type="subcellular location">
    <subcellularLocation>
        <location evidence="1">Cell membrane</location>
        <topology evidence="1">Multi-pass membrane protein</topology>
    </subcellularLocation>
</comment>
<dbReference type="Pfam" id="PF02706">
    <property type="entry name" value="Wzz"/>
    <property type="match status" value="1"/>
</dbReference>
<evidence type="ECO:0000256" key="3">
    <source>
        <dbReference type="ARBA" id="ARBA00022692"/>
    </source>
</evidence>
<evidence type="ECO:0000256" key="5">
    <source>
        <dbReference type="ARBA" id="ARBA00023136"/>
    </source>
</evidence>
<keyword evidence="6" id="KW-0175">Coiled coil</keyword>
<accession>A0A1F5R9M6</accession>
<feature type="transmembrane region" description="Helical" evidence="7">
    <location>
        <begin position="350"/>
        <end position="376"/>
    </location>
</feature>
<feature type="domain" description="Tyrosine-protein kinase G-rich" evidence="9">
    <location>
        <begin position="299"/>
        <end position="367"/>
    </location>
</feature>
<gene>
    <name evidence="10" type="ORF">A2024_07665</name>
</gene>
<keyword evidence="5 7" id="KW-0472">Membrane</keyword>
<dbReference type="PANTHER" id="PTHR32309:SF13">
    <property type="entry name" value="FERRIC ENTEROBACTIN TRANSPORT PROTEIN FEPE"/>
    <property type="match status" value="1"/>
</dbReference>
<evidence type="ECO:0000313" key="11">
    <source>
        <dbReference type="Proteomes" id="UP000177230"/>
    </source>
</evidence>
<evidence type="ECO:0000256" key="2">
    <source>
        <dbReference type="ARBA" id="ARBA00022475"/>
    </source>
</evidence>
<evidence type="ECO:0000259" key="8">
    <source>
        <dbReference type="Pfam" id="PF02706"/>
    </source>
</evidence>
<sequence>MINSFYDLLYILVKNRRTIIWITAGFTVFALVLSLLIPKKYKATATLMPPASQSMSLMSLAFKAGMPSDPEVGGVGFMPGMVTPSDVFAFMLKNGAVTGRVIDQCGLVKHYKKDKQLAKDPGKALYNVNKKLDKVTAIKVTDERFITVTVEDKSPDKAAEIANCYGDVLNSIYSQLNMSQGQRAREFIENRVAQEEVLLREMEDSLRVFQKRFRTVSITEEMKALIEMSAKIEADIMTKRIELEALKSYNTKDNSQIKILTTEIDKAEQQLNNLMVGGKDKTLFIPFAKAPDIGTELTRRMRAVRIHQEVYALLVEQLEHAKILEAKDTPKIQFLERASPPWKKSWPKRLLIIIFGMLIGFIVSAGSMVWLSWLLAIRKDDKYKNLINLFQ</sequence>
<dbReference type="InterPro" id="IPR032807">
    <property type="entry name" value="GNVR"/>
</dbReference>
<dbReference type="Pfam" id="PF13807">
    <property type="entry name" value="GNVR"/>
    <property type="match status" value="1"/>
</dbReference>
<feature type="transmembrane region" description="Helical" evidence="7">
    <location>
        <begin position="20"/>
        <end position="38"/>
    </location>
</feature>
<evidence type="ECO:0000256" key="4">
    <source>
        <dbReference type="ARBA" id="ARBA00022989"/>
    </source>
</evidence>
<evidence type="ECO:0000259" key="9">
    <source>
        <dbReference type="Pfam" id="PF13807"/>
    </source>
</evidence>
<feature type="domain" description="Polysaccharide chain length determinant N-terminal" evidence="8">
    <location>
        <begin position="5"/>
        <end position="104"/>
    </location>
</feature>
<evidence type="ECO:0000256" key="7">
    <source>
        <dbReference type="SAM" id="Phobius"/>
    </source>
</evidence>
<feature type="coiled-coil region" evidence="6">
    <location>
        <begin position="250"/>
        <end position="277"/>
    </location>
</feature>
<dbReference type="AlphaFoldDB" id="A0A1F5R9M6"/>
<evidence type="ECO:0000256" key="1">
    <source>
        <dbReference type="ARBA" id="ARBA00004651"/>
    </source>
</evidence>
<dbReference type="PANTHER" id="PTHR32309">
    <property type="entry name" value="TYROSINE-PROTEIN KINASE"/>
    <property type="match status" value="1"/>
</dbReference>
<evidence type="ECO:0000313" key="10">
    <source>
        <dbReference type="EMBL" id="OGF11134.1"/>
    </source>
</evidence>
<evidence type="ECO:0000256" key="6">
    <source>
        <dbReference type="SAM" id="Coils"/>
    </source>
</evidence>
<dbReference type="InterPro" id="IPR003856">
    <property type="entry name" value="LPS_length_determ_N"/>
</dbReference>
<dbReference type="GO" id="GO:0004713">
    <property type="term" value="F:protein tyrosine kinase activity"/>
    <property type="evidence" value="ECO:0007669"/>
    <property type="project" value="TreeGrafter"/>
</dbReference>
<keyword evidence="3 7" id="KW-0812">Transmembrane</keyword>
<organism evidence="10 11">
    <name type="scientific">Candidatus Edwardsbacteria bacterium GWF2_54_11</name>
    <dbReference type="NCBI Taxonomy" id="1817851"/>
    <lineage>
        <taxon>Bacteria</taxon>
        <taxon>Candidatus Edwardsiibacteriota</taxon>
    </lineage>
</organism>
<comment type="caution">
    <text evidence="10">The sequence shown here is derived from an EMBL/GenBank/DDBJ whole genome shotgun (WGS) entry which is preliminary data.</text>
</comment>
<dbReference type="EMBL" id="MFFM01000037">
    <property type="protein sequence ID" value="OGF11134.1"/>
    <property type="molecule type" value="Genomic_DNA"/>
</dbReference>
<name>A0A1F5R9M6_9BACT</name>
<keyword evidence="4 7" id="KW-1133">Transmembrane helix</keyword>
<evidence type="ECO:0008006" key="12">
    <source>
        <dbReference type="Google" id="ProtNLM"/>
    </source>
</evidence>
<dbReference type="InterPro" id="IPR050445">
    <property type="entry name" value="Bact_polysacc_biosynth/exp"/>
</dbReference>
<proteinExistence type="predicted"/>
<dbReference type="Proteomes" id="UP000177230">
    <property type="component" value="Unassembled WGS sequence"/>
</dbReference>
<dbReference type="GO" id="GO:0005886">
    <property type="term" value="C:plasma membrane"/>
    <property type="evidence" value="ECO:0007669"/>
    <property type="project" value="UniProtKB-SubCell"/>
</dbReference>